<accession>A0AAE1E6R1</accession>
<keyword evidence="2" id="KW-1185">Reference proteome</keyword>
<evidence type="ECO:0000313" key="1">
    <source>
        <dbReference type="EMBL" id="KAK3796007.1"/>
    </source>
</evidence>
<comment type="caution">
    <text evidence="1">The sequence shown here is derived from an EMBL/GenBank/DDBJ whole genome shotgun (WGS) entry which is preliminary data.</text>
</comment>
<dbReference type="EMBL" id="JAWDGP010000951">
    <property type="protein sequence ID" value="KAK3796007.1"/>
    <property type="molecule type" value="Genomic_DNA"/>
</dbReference>
<dbReference type="Proteomes" id="UP001283361">
    <property type="component" value="Unassembled WGS sequence"/>
</dbReference>
<proteinExistence type="predicted"/>
<evidence type="ECO:0000313" key="2">
    <source>
        <dbReference type="Proteomes" id="UP001283361"/>
    </source>
</evidence>
<organism evidence="1 2">
    <name type="scientific">Elysia crispata</name>
    <name type="common">lettuce slug</name>
    <dbReference type="NCBI Taxonomy" id="231223"/>
    <lineage>
        <taxon>Eukaryota</taxon>
        <taxon>Metazoa</taxon>
        <taxon>Spiralia</taxon>
        <taxon>Lophotrochozoa</taxon>
        <taxon>Mollusca</taxon>
        <taxon>Gastropoda</taxon>
        <taxon>Heterobranchia</taxon>
        <taxon>Euthyneura</taxon>
        <taxon>Panpulmonata</taxon>
        <taxon>Sacoglossa</taxon>
        <taxon>Placobranchoidea</taxon>
        <taxon>Plakobranchidae</taxon>
        <taxon>Elysia</taxon>
    </lineage>
</organism>
<gene>
    <name evidence="1" type="ORF">RRG08_028094</name>
</gene>
<sequence>MGVKSRAILNSNTDSELRQNCESNYEGQYFDIDMLKLGNHVGAKRVVKKNQSQDKHKMTGMYPALNLALVEYSSKQKPISLIYGKLYKQALHIPMPELCYQQSRVEASIVMVTSGACNMDKRWI</sequence>
<protein>
    <submittedName>
        <fullName evidence="1">Uncharacterized protein</fullName>
    </submittedName>
</protein>
<reference evidence="1" key="1">
    <citation type="journal article" date="2023" name="G3 (Bethesda)">
        <title>A reference genome for the long-term kleptoplast-retaining sea slug Elysia crispata morphotype clarki.</title>
        <authorList>
            <person name="Eastman K.E."/>
            <person name="Pendleton A.L."/>
            <person name="Shaikh M.A."/>
            <person name="Suttiyut T."/>
            <person name="Ogas R."/>
            <person name="Tomko P."/>
            <person name="Gavelis G."/>
            <person name="Widhalm J.R."/>
            <person name="Wisecaver J.H."/>
        </authorList>
    </citation>
    <scope>NUCLEOTIDE SEQUENCE</scope>
    <source>
        <strain evidence="1">ECLA1</strain>
    </source>
</reference>
<dbReference type="AlphaFoldDB" id="A0AAE1E6R1"/>
<name>A0AAE1E6R1_9GAST</name>